<dbReference type="RefSeq" id="WP_252960666.1">
    <property type="nucleotide sequence ID" value="NZ_CAMIPH010000001.1"/>
</dbReference>
<dbReference type="InterPro" id="IPR052538">
    <property type="entry name" value="Flavonoid_dioxygenase-like"/>
</dbReference>
<dbReference type="InterPro" id="IPR013096">
    <property type="entry name" value="Cupin_2"/>
</dbReference>
<name>A0ABY5CMP8_9GAMM</name>
<reference evidence="2" key="1">
    <citation type="journal article" date="2022" name="BMC Genomics">
        <title>Genome sequence of the entomopathogenic Serratia entomophila isolate 626 and characterisation of the species specific itaconate degradation pathway.</title>
        <authorList>
            <person name="Vaughan A.L."/>
            <person name="Altermann E."/>
            <person name="Glare T.R."/>
            <person name="Hurst M.R.H."/>
        </authorList>
    </citation>
    <scope>NUCLEOTIDE SEQUENCE</scope>
    <source>
        <strain evidence="2">626</strain>
    </source>
</reference>
<dbReference type="PANTHER" id="PTHR43346:SF1">
    <property type="entry name" value="QUERCETIN 2,3-DIOXYGENASE-RELATED"/>
    <property type="match status" value="1"/>
</dbReference>
<dbReference type="Gene3D" id="2.60.120.10">
    <property type="entry name" value="Jelly Rolls"/>
    <property type="match status" value="1"/>
</dbReference>
<evidence type="ECO:0000313" key="3">
    <source>
        <dbReference type="Proteomes" id="UP001056873"/>
    </source>
</evidence>
<evidence type="ECO:0000313" key="2">
    <source>
        <dbReference type="EMBL" id="USU99397.1"/>
    </source>
</evidence>
<dbReference type="InterPro" id="IPR014710">
    <property type="entry name" value="RmlC-like_jellyroll"/>
</dbReference>
<dbReference type="CDD" id="cd02208">
    <property type="entry name" value="cupin_RmlC-like"/>
    <property type="match status" value="1"/>
</dbReference>
<gene>
    <name evidence="2" type="ORF">KFQ06_15175</name>
</gene>
<sequence length="131" mass="15346">MKALYFDLEEKKRHFPDTADSLIVDMYLEDSPQSSIRLFRVYAEVPKHYHKQCDEVLVVVEGALEFQTGSDARRILTANQLVIFKRNTVHSIKPFDGKPVYFLSIDTPRREESDVHFVEPIHKNLKFITHI</sequence>
<keyword evidence="3" id="KW-1185">Reference proteome</keyword>
<evidence type="ECO:0000259" key="1">
    <source>
        <dbReference type="Pfam" id="PF07883"/>
    </source>
</evidence>
<protein>
    <submittedName>
        <fullName evidence="2">Cupin domain-containing protein</fullName>
    </submittedName>
</protein>
<accession>A0ABY5CMP8</accession>
<dbReference type="SUPFAM" id="SSF51182">
    <property type="entry name" value="RmlC-like cupins"/>
    <property type="match status" value="1"/>
</dbReference>
<dbReference type="EMBL" id="CP074347">
    <property type="protein sequence ID" value="USU99397.1"/>
    <property type="molecule type" value="Genomic_DNA"/>
</dbReference>
<dbReference type="Pfam" id="PF07883">
    <property type="entry name" value="Cupin_2"/>
    <property type="match status" value="1"/>
</dbReference>
<dbReference type="InterPro" id="IPR011051">
    <property type="entry name" value="RmlC_Cupin_sf"/>
</dbReference>
<feature type="domain" description="Cupin type-2" evidence="1">
    <location>
        <begin position="44"/>
        <end position="105"/>
    </location>
</feature>
<organism evidence="2 3">
    <name type="scientific">Serratia entomophila</name>
    <dbReference type="NCBI Taxonomy" id="42906"/>
    <lineage>
        <taxon>Bacteria</taxon>
        <taxon>Pseudomonadati</taxon>
        <taxon>Pseudomonadota</taxon>
        <taxon>Gammaproteobacteria</taxon>
        <taxon>Enterobacterales</taxon>
        <taxon>Yersiniaceae</taxon>
        <taxon>Serratia</taxon>
    </lineage>
</organism>
<dbReference type="Proteomes" id="UP001056873">
    <property type="component" value="Chromosome"/>
</dbReference>
<dbReference type="PANTHER" id="PTHR43346">
    <property type="entry name" value="LIGAND BINDING DOMAIN PROTEIN, PUTATIVE (AFU_ORTHOLOGUE AFUA_6G14370)-RELATED"/>
    <property type="match status" value="1"/>
</dbReference>
<proteinExistence type="predicted"/>